<dbReference type="EMBL" id="RBXL01000001">
    <property type="protein sequence ID" value="RKT43998.1"/>
    <property type="molecule type" value="Genomic_DNA"/>
</dbReference>
<dbReference type="RefSeq" id="WP_147431004.1">
    <property type="nucleotide sequence ID" value="NZ_RBXL01000001.1"/>
</dbReference>
<evidence type="ECO:0000313" key="2">
    <source>
        <dbReference type="Proteomes" id="UP000274556"/>
    </source>
</evidence>
<organism evidence="1 2">
    <name type="scientific">Thiocapsa rosea</name>
    <dbReference type="NCBI Taxonomy" id="69360"/>
    <lineage>
        <taxon>Bacteria</taxon>
        <taxon>Pseudomonadati</taxon>
        <taxon>Pseudomonadota</taxon>
        <taxon>Gammaproteobacteria</taxon>
        <taxon>Chromatiales</taxon>
        <taxon>Chromatiaceae</taxon>
        <taxon>Thiocapsa</taxon>
    </lineage>
</organism>
<proteinExistence type="predicted"/>
<reference evidence="1 2" key="1">
    <citation type="submission" date="2018-10" db="EMBL/GenBank/DDBJ databases">
        <title>Genomic Encyclopedia of Archaeal and Bacterial Type Strains, Phase II (KMG-II): from individual species to whole genera.</title>
        <authorList>
            <person name="Goeker M."/>
        </authorList>
    </citation>
    <scope>NUCLEOTIDE SEQUENCE [LARGE SCALE GENOMIC DNA]</scope>
    <source>
        <strain evidence="1 2">DSM 235</strain>
    </source>
</reference>
<keyword evidence="2" id="KW-1185">Reference proteome</keyword>
<name>A0A495V896_9GAMM</name>
<evidence type="ECO:0000313" key="1">
    <source>
        <dbReference type="EMBL" id="RKT43998.1"/>
    </source>
</evidence>
<sequence>MLVESVAAFGTPAFPEVLRRELLALQDGVLPIAGEHGGLIDPETLGLTLLSSCADAERIEVVVGVFFTEIVGGCSCGDEPFEVNGYTELRLRIERTHGAAVILLQGD</sequence>
<dbReference type="Proteomes" id="UP000274556">
    <property type="component" value="Unassembled WGS sequence"/>
</dbReference>
<protein>
    <submittedName>
        <fullName evidence="1">Uncharacterized protein</fullName>
    </submittedName>
</protein>
<accession>A0A495V896</accession>
<dbReference type="OrthoDB" id="9800518at2"/>
<dbReference type="AlphaFoldDB" id="A0A495V896"/>
<comment type="caution">
    <text evidence="1">The sequence shown here is derived from an EMBL/GenBank/DDBJ whole genome shotgun (WGS) entry which is preliminary data.</text>
</comment>
<gene>
    <name evidence="1" type="ORF">BDD21_1368</name>
</gene>